<evidence type="ECO:0000256" key="2">
    <source>
        <dbReference type="SAM" id="MobiDB-lite"/>
    </source>
</evidence>
<dbReference type="EMBL" id="KZ819606">
    <property type="protein sequence ID" value="PWN32118.1"/>
    <property type="molecule type" value="Genomic_DNA"/>
</dbReference>
<organism evidence="4 5">
    <name type="scientific">Meira miltonrushii</name>
    <dbReference type="NCBI Taxonomy" id="1280837"/>
    <lineage>
        <taxon>Eukaryota</taxon>
        <taxon>Fungi</taxon>
        <taxon>Dikarya</taxon>
        <taxon>Basidiomycota</taxon>
        <taxon>Ustilaginomycotina</taxon>
        <taxon>Exobasidiomycetes</taxon>
        <taxon>Exobasidiales</taxon>
        <taxon>Brachybasidiaceae</taxon>
        <taxon>Meira</taxon>
    </lineage>
</organism>
<feature type="region of interest" description="Disordered" evidence="2">
    <location>
        <begin position="726"/>
        <end position="802"/>
    </location>
</feature>
<dbReference type="GO" id="GO:0005769">
    <property type="term" value="C:early endosome"/>
    <property type="evidence" value="ECO:0007669"/>
    <property type="project" value="TreeGrafter"/>
</dbReference>
<feature type="region of interest" description="Disordered" evidence="2">
    <location>
        <begin position="1237"/>
        <end position="1358"/>
    </location>
</feature>
<dbReference type="PANTHER" id="PTHR24170">
    <property type="entry name" value="ANKYRIN REPEAT DOMAIN-CONTAINING PROTEIN 27"/>
    <property type="match status" value="1"/>
</dbReference>
<feature type="compositionally biased region" description="Polar residues" evidence="2">
    <location>
        <begin position="1296"/>
        <end position="1331"/>
    </location>
</feature>
<feature type="compositionally biased region" description="Basic and acidic residues" evidence="2">
    <location>
        <begin position="984"/>
        <end position="998"/>
    </location>
</feature>
<evidence type="ECO:0000313" key="5">
    <source>
        <dbReference type="Proteomes" id="UP000245771"/>
    </source>
</evidence>
<dbReference type="STRING" id="1280837.A0A316V520"/>
<feature type="compositionally biased region" description="Polar residues" evidence="2">
    <location>
        <begin position="1349"/>
        <end position="1358"/>
    </location>
</feature>
<feature type="compositionally biased region" description="Low complexity" evidence="2">
    <location>
        <begin position="51"/>
        <end position="81"/>
    </location>
</feature>
<feature type="compositionally biased region" description="Polar residues" evidence="2">
    <location>
        <begin position="726"/>
        <end position="735"/>
    </location>
</feature>
<feature type="region of interest" description="Disordered" evidence="2">
    <location>
        <begin position="1"/>
        <end position="95"/>
    </location>
</feature>
<accession>A0A316V520</accession>
<feature type="compositionally biased region" description="Polar residues" evidence="2">
    <location>
        <begin position="1137"/>
        <end position="1153"/>
    </location>
</feature>
<comment type="similarity">
    <text evidence="1">Belongs to the UPF0507 family.</text>
</comment>
<dbReference type="GO" id="GO:0045022">
    <property type="term" value="P:early endosome to late endosome transport"/>
    <property type="evidence" value="ECO:0007669"/>
    <property type="project" value="TreeGrafter"/>
</dbReference>
<feature type="region of interest" description="Disordered" evidence="2">
    <location>
        <begin position="965"/>
        <end position="1080"/>
    </location>
</feature>
<dbReference type="PANTHER" id="PTHR24170:SF1">
    <property type="entry name" value="DOMAIN PROTEIN, PUTATIVE (AFU_ORTHOLOGUE AFUA_1G09870)-RELATED"/>
    <property type="match status" value="1"/>
</dbReference>
<dbReference type="GO" id="GO:0005770">
    <property type="term" value="C:late endosome"/>
    <property type="evidence" value="ECO:0007669"/>
    <property type="project" value="TreeGrafter"/>
</dbReference>
<dbReference type="GO" id="GO:0030133">
    <property type="term" value="C:transport vesicle"/>
    <property type="evidence" value="ECO:0007669"/>
    <property type="project" value="TreeGrafter"/>
</dbReference>
<dbReference type="OrthoDB" id="411646at2759"/>
<feature type="region of interest" description="Disordered" evidence="2">
    <location>
        <begin position="157"/>
        <end position="178"/>
    </location>
</feature>
<feature type="compositionally biased region" description="Basic and acidic residues" evidence="2">
    <location>
        <begin position="23"/>
        <end position="35"/>
    </location>
</feature>
<name>A0A316V520_9BASI</name>
<feature type="compositionally biased region" description="Polar residues" evidence="2">
    <location>
        <begin position="1059"/>
        <end position="1073"/>
    </location>
</feature>
<dbReference type="GeneID" id="37021348"/>
<dbReference type="InParanoid" id="A0A316V520"/>
<feature type="compositionally biased region" description="Polar residues" evidence="2">
    <location>
        <begin position="1023"/>
        <end position="1035"/>
    </location>
</feature>
<reference evidence="4 5" key="1">
    <citation type="journal article" date="2018" name="Mol. Biol. Evol.">
        <title>Broad Genomic Sampling Reveals a Smut Pathogenic Ancestry of the Fungal Clade Ustilaginomycotina.</title>
        <authorList>
            <person name="Kijpornyongpan T."/>
            <person name="Mondo S.J."/>
            <person name="Barry K."/>
            <person name="Sandor L."/>
            <person name="Lee J."/>
            <person name="Lipzen A."/>
            <person name="Pangilinan J."/>
            <person name="LaButti K."/>
            <person name="Hainaut M."/>
            <person name="Henrissat B."/>
            <person name="Grigoriev I.V."/>
            <person name="Spatafora J.W."/>
            <person name="Aime M.C."/>
        </authorList>
    </citation>
    <scope>NUCLEOTIDE SEQUENCE [LARGE SCALE GENOMIC DNA]</scope>
    <source>
        <strain evidence="4 5">MCA 3882</strain>
    </source>
</reference>
<keyword evidence="5" id="KW-1185">Reference proteome</keyword>
<dbReference type="GO" id="GO:0005085">
    <property type="term" value="F:guanyl-nucleotide exchange factor activity"/>
    <property type="evidence" value="ECO:0007669"/>
    <property type="project" value="TreeGrafter"/>
</dbReference>
<feature type="compositionally biased region" description="Polar residues" evidence="2">
    <location>
        <begin position="780"/>
        <end position="802"/>
    </location>
</feature>
<proteinExistence type="inferred from homology"/>
<feature type="domain" description="VPS9" evidence="3">
    <location>
        <begin position="579"/>
        <end position="724"/>
    </location>
</feature>
<feature type="compositionally biased region" description="Low complexity" evidence="2">
    <location>
        <begin position="1206"/>
        <end position="1225"/>
    </location>
</feature>
<dbReference type="Pfam" id="PF02204">
    <property type="entry name" value="VPS9"/>
    <property type="match status" value="1"/>
</dbReference>
<dbReference type="Gene3D" id="1.20.1050.80">
    <property type="entry name" value="VPS9 domain"/>
    <property type="match status" value="1"/>
</dbReference>
<dbReference type="Proteomes" id="UP000245771">
    <property type="component" value="Unassembled WGS sequence"/>
</dbReference>
<feature type="compositionally biased region" description="Low complexity" evidence="2">
    <location>
        <begin position="1180"/>
        <end position="1189"/>
    </location>
</feature>
<dbReference type="GO" id="GO:0005886">
    <property type="term" value="C:plasma membrane"/>
    <property type="evidence" value="ECO:0007669"/>
    <property type="project" value="TreeGrafter"/>
</dbReference>
<evidence type="ECO:0000259" key="3">
    <source>
        <dbReference type="PROSITE" id="PS51205"/>
    </source>
</evidence>
<dbReference type="GO" id="GO:0000149">
    <property type="term" value="F:SNARE binding"/>
    <property type="evidence" value="ECO:0007669"/>
    <property type="project" value="TreeGrafter"/>
</dbReference>
<evidence type="ECO:0000313" key="4">
    <source>
        <dbReference type="EMBL" id="PWN32118.1"/>
    </source>
</evidence>
<feature type="region of interest" description="Disordered" evidence="2">
    <location>
        <begin position="1093"/>
        <end position="1160"/>
    </location>
</feature>
<feature type="region of interest" description="Disordered" evidence="2">
    <location>
        <begin position="1180"/>
        <end position="1225"/>
    </location>
</feature>
<dbReference type="SUPFAM" id="SSF109993">
    <property type="entry name" value="VPS9 domain"/>
    <property type="match status" value="1"/>
</dbReference>
<dbReference type="InterPro" id="IPR037191">
    <property type="entry name" value="VPS9_dom_sf"/>
</dbReference>
<feature type="region of interest" description="Disordered" evidence="2">
    <location>
        <begin position="910"/>
        <end position="951"/>
    </location>
</feature>
<gene>
    <name evidence="4" type="ORF">FA14DRAFT_162370</name>
</gene>
<dbReference type="InterPro" id="IPR051248">
    <property type="entry name" value="UPF0507/Ank_repeat_27"/>
</dbReference>
<dbReference type="PROSITE" id="PS51205">
    <property type="entry name" value="VPS9"/>
    <property type="match status" value="1"/>
</dbReference>
<evidence type="ECO:0000256" key="1">
    <source>
        <dbReference type="ARBA" id="ARBA00007428"/>
    </source>
</evidence>
<dbReference type="GO" id="GO:0097422">
    <property type="term" value="C:tubular endosome"/>
    <property type="evidence" value="ECO:0007669"/>
    <property type="project" value="TreeGrafter"/>
</dbReference>
<sequence length="1358" mass="148898">MASALQKLFKKRLARQQQNDQSKSGDRSSKNKSSENRQTINGPLSGRLPPSFTVSDFHSPSSSSLHRFSASTSSSVHTTVSQPLHRPQIYSNDRGYSFDALDTENRVIERDRLRSSSMGASVMLRDRSTGSRSWRDSIISDGHGAATVDQFGTLIPDEAGSTLSSSHQGHKTEEEEEEDLEHNAIYAALLDRMGQTSKWASAKVLLIPSKAVLRTSNLSEEDLRSDAYISLHALTASSLFKDQFESLKFPVSQLDVSEDPWSRISLTTTFQLELHSVHIILTRTASTESKNSKHLKRSLKVISETNVYHTVQLQQNIQDSFPHKNRVRLRVLIVDGMVVPTSLVMRKSVRPPVSVASSARTTTFKMDEDRGSSVTFPTKDSKANTVIEDGKKNDSSLIPLSRQFLSDYAFLLDPPPSTGPLRGPLKCALDALERASAEFANAYVYVPGFDSYNVSRIRRGILARSWNAFEHARKANGDGERGREGDLDLTTWLGNDGRARLLLLLENVVMGYCHSKVYGSICSIRHGADEAFDSILATYHDYGISLSDLGITRKGIKLEPYDLNLAEAILGCLGDADEDMEYIMMDKNVAKIKQMAETGRLPSKSDLFDNGNFHSTQRTRCRIRTPLDALEVMHATLVEINQATIQSSRRQNEGRDTSTLGADDLLPILAYVLIRVAPRKLTSLLYYVRLFGISDVTLSKQNWTLTTFEAVVRYLADDPLDLSNGSDSLHLQRVQQAPPIRSTRSSLRSPTTSITSGSNIGRMERTSSQQASAHERSRRSSLPSSAMMSVQSSRQSTESNARQMKDYLSGKTFSSASSVVSHDGGMMSGDEGDTTVQAFKMPGQPASAQSEQSGQRPRLPTISIRQNEGGLDAMSEMAKSYSVDGNSIHRRTLSASSDLVIRPQIVMRASHRARESKSIIMDRPLSPQDGSTSSRGASPDPLPQGLQMDHRRRSIDSWSSLSFLHGNMSRPDMSRNPSAVTTTEEERNAGQRPNKGEDMIIAGLPDPAGASARSIGPTERNRSTSWLPTWTSDWGLSSRRPSLDPSNQSHVEPQDHSKVSQMSDPTSIASQDQSHNHQVDVSDNSIVIRRSESNQSVPALGFPSLDSMPSLEPHEGHATSLENDDATMGSSPRDRNSIMSSPSSVFSGASTSIHPHHDQATIRGSRGSWYMNDLLSSSSLGKASGVSSVHLTSPSSKHERRRGKSSSRLLSISTPTDPLPPALTTSDAAQALPNLFSSQVRISTPDDIQRRSTKSQINKRPRPTSITSTEAIPSVTLSPPLLDSRSKSSDSEDVSTLQGFSRKSSTSHDPLPNFGTSRGISSVPAYTSPSMQFIKLDIPSPVDERTDPIITTTMPNLS</sequence>
<feature type="compositionally biased region" description="Basic residues" evidence="2">
    <location>
        <begin position="1251"/>
        <end position="1262"/>
    </location>
</feature>
<dbReference type="InterPro" id="IPR003123">
    <property type="entry name" value="VPS9"/>
</dbReference>
<protein>
    <recommendedName>
        <fullName evidence="3">VPS9 domain-containing protein</fullName>
    </recommendedName>
</protein>
<feature type="compositionally biased region" description="Low complexity" evidence="2">
    <location>
        <begin position="738"/>
        <end position="756"/>
    </location>
</feature>
<dbReference type="RefSeq" id="XP_025352420.1">
    <property type="nucleotide sequence ID" value="XM_025499567.1"/>
</dbReference>